<evidence type="ECO:0000256" key="2">
    <source>
        <dbReference type="ARBA" id="ARBA00022741"/>
    </source>
</evidence>
<evidence type="ECO:0000313" key="6">
    <source>
        <dbReference type="Proteomes" id="UP000199135"/>
    </source>
</evidence>
<keyword evidence="6" id="KW-1185">Reference proteome</keyword>
<accession>A0A1H6K1X4</accession>
<evidence type="ECO:0000256" key="1">
    <source>
        <dbReference type="ARBA" id="ARBA00022448"/>
    </source>
</evidence>
<dbReference type="CDD" id="cd03219">
    <property type="entry name" value="ABC_Mj1267_LivG_branched"/>
    <property type="match status" value="1"/>
</dbReference>
<dbReference type="Pfam" id="PF00005">
    <property type="entry name" value="ABC_tran"/>
    <property type="match status" value="1"/>
</dbReference>
<gene>
    <name evidence="5" type="ORF">SAMN05216447_11321</name>
</gene>
<organism evidence="5 6">
    <name type="scientific">Parafannyhessea umbonata</name>
    <dbReference type="NCBI Taxonomy" id="604330"/>
    <lineage>
        <taxon>Bacteria</taxon>
        <taxon>Bacillati</taxon>
        <taxon>Actinomycetota</taxon>
        <taxon>Coriobacteriia</taxon>
        <taxon>Coriobacteriales</taxon>
        <taxon>Atopobiaceae</taxon>
        <taxon>Parafannyhessea</taxon>
    </lineage>
</organism>
<dbReference type="PROSITE" id="PS50893">
    <property type="entry name" value="ABC_TRANSPORTER_2"/>
    <property type="match status" value="1"/>
</dbReference>
<dbReference type="Pfam" id="PF12399">
    <property type="entry name" value="BCA_ABC_TP_C"/>
    <property type="match status" value="1"/>
</dbReference>
<dbReference type="Gene3D" id="3.40.50.300">
    <property type="entry name" value="P-loop containing nucleotide triphosphate hydrolases"/>
    <property type="match status" value="1"/>
</dbReference>
<reference evidence="5 6" key="1">
    <citation type="submission" date="2016-10" db="EMBL/GenBank/DDBJ databases">
        <authorList>
            <person name="Varghese N."/>
            <person name="Submissions S."/>
        </authorList>
    </citation>
    <scope>NUCLEOTIDE SEQUENCE [LARGE SCALE GENOMIC DNA]</scope>
    <source>
        <strain evidence="5 6">WCP15</strain>
    </source>
</reference>
<comment type="caution">
    <text evidence="5">The sequence shown here is derived from an EMBL/GenBank/DDBJ whole genome shotgun (WGS) entry which is preliminary data.</text>
</comment>
<proteinExistence type="predicted"/>
<sequence length="282" mass="31222">MTSEKKRSVLVQMEEPNLIPERDLGHIPVLQAKHLGIDFGGLTAVDDFNLAMGRTEISGLIGPNGAGKTTIFNLLTNVYKPTRGTVLLDGYDTAGKSMVQVNKMGIARTFQNIRLFSQMTVEENILVGLGNSMSTKLVTDLFRLPQHWRQEAEFHDKAMDLLAIFDMQKYAKAQAGSLPYGAQRRLEILRALGTRPKVLLLDEPAAGMNPAETEELMENIQKIRDEFQIAILLIEHDMSLVMGVCEAVGVLDYGKIIAKGTPEEIQNDPRVIEAYLGKQGVN</sequence>
<dbReference type="PANTHER" id="PTHR45772:SF7">
    <property type="entry name" value="AMINO ACID ABC TRANSPORTER ATP-BINDING PROTEIN"/>
    <property type="match status" value="1"/>
</dbReference>
<dbReference type="EMBL" id="FNWT01000013">
    <property type="protein sequence ID" value="SEH68806.1"/>
    <property type="molecule type" value="Genomic_DNA"/>
</dbReference>
<keyword evidence="2" id="KW-0547">Nucleotide-binding</keyword>
<dbReference type="InterPro" id="IPR027417">
    <property type="entry name" value="P-loop_NTPase"/>
</dbReference>
<dbReference type="InterPro" id="IPR051120">
    <property type="entry name" value="ABC_AA/LPS_Transport"/>
</dbReference>
<name>A0A1H6K1X4_9ACTN</name>
<dbReference type="InterPro" id="IPR003593">
    <property type="entry name" value="AAA+_ATPase"/>
</dbReference>
<dbReference type="GO" id="GO:0005524">
    <property type="term" value="F:ATP binding"/>
    <property type="evidence" value="ECO:0007669"/>
    <property type="project" value="UniProtKB-KW"/>
</dbReference>
<evidence type="ECO:0000313" key="5">
    <source>
        <dbReference type="EMBL" id="SEH68806.1"/>
    </source>
</evidence>
<protein>
    <submittedName>
        <fullName evidence="5">Amino acid/amide ABC transporter ATP-binding protein 1, HAAT family</fullName>
    </submittedName>
</protein>
<evidence type="ECO:0000259" key="4">
    <source>
        <dbReference type="PROSITE" id="PS50893"/>
    </source>
</evidence>
<dbReference type="RefSeq" id="WP_078686882.1">
    <property type="nucleotide sequence ID" value="NZ_FNWT01000013.1"/>
</dbReference>
<dbReference type="InterPro" id="IPR003439">
    <property type="entry name" value="ABC_transporter-like_ATP-bd"/>
</dbReference>
<dbReference type="SUPFAM" id="SSF52540">
    <property type="entry name" value="P-loop containing nucleoside triphosphate hydrolases"/>
    <property type="match status" value="1"/>
</dbReference>
<dbReference type="Proteomes" id="UP000199135">
    <property type="component" value="Unassembled WGS sequence"/>
</dbReference>
<keyword evidence="1" id="KW-0813">Transport</keyword>
<feature type="domain" description="ABC transporter" evidence="4">
    <location>
        <begin position="30"/>
        <end position="278"/>
    </location>
</feature>
<dbReference type="SMART" id="SM00382">
    <property type="entry name" value="AAA"/>
    <property type="match status" value="1"/>
</dbReference>
<dbReference type="InterPro" id="IPR032823">
    <property type="entry name" value="BCA_ABC_TP_C"/>
</dbReference>
<keyword evidence="3 5" id="KW-0067">ATP-binding</keyword>
<evidence type="ECO:0000256" key="3">
    <source>
        <dbReference type="ARBA" id="ARBA00022840"/>
    </source>
</evidence>
<dbReference type="PANTHER" id="PTHR45772">
    <property type="entry name" value="CONSERVED COMPONENT OF ABC TRANSPORTER FOR NATURAL AMINO ACIDS-RELATED"/>
    <property type="match status" value="1"/>
</dbReference>